<dbReference type="KEGG" id="fox:FOXG_21772"/>
<accession>A0A0J9W1N8</accession>
<reference evidence="1" key="1">
    <citation type="submission" date="2007-04" db="EMBL/GenBank/DDBJ databases">
        <authorList>
            <consortium name="The Broad Institute Genome Sequencing Platform"/>
            <person name="Birren B."/>
            <person name="Lander E."/>
            <person name="Galagan J."/>
            <person name="Nusbaum C."/>
            <person name="Devon K."/>
            <person name="Ma L.-J."/>
            <person name="Jaffe D."/>
            <person name="Butler J."/>
            <person name="Alvarez P."/>
            <person name="Gnerre S."/>
            <person name="Grabherr M."/>
            <person name="Kleber M."/>
            <person name="Mauceli E."/>
            <person name="Brockman W."/>
            <person name="MacCallum I.A."/>
            <person name="Young S."/>
            <person name="LaButti K."/>
            <person name="DeCaprio D."/>
            <person name="Crawford M."/>
            <person name="Koehrsen M."/>
            <person name="Engels R."/>
            <person name="Montgomery P."/>
            <person name="Pearson M."/>
            <person name="Howarth C."/>
            <person name="Larson L."/>
            <person name="White J."/>
            <person name="O'Leary S."/>
            <person name="Kodira C."/>
            <person name="Zeng Q."/>
            <person name="Yandava C."/>
            <person name="Alvarado L."/>
            <person name="Kistler C."/>
            <person name="Shim W.-B."/>
            <person name="Kang S."/>
            <person name="Woloshuk C."/>
        </authorList>
    </citation>
    <scope>NUCLEOTIDE SEQUENCE</scope>
    <source>
        <strain evidence="1">4287</strain>
    </source>
</reference>
<evidence type="ECO:0000313" key="2">
    <source>
        <dbReference type="Proteomes" id="UP000009097"/>
    </source>
</evidence>
<dbReference type="AlphaFoldDB" id="A0A0J9W1N8"/>
<dbReference type="Proteomes" id="UP000009097">
    <property type="component" value="Unassembled WGS sequence"/>
</dbReference>
<protein>
    <submittedName>
        <fullName evidence="1">Uncharacterized protein</fullName>
    </submittedName>
</protein>
<name>A0A0J9W1N8_FUSO4</name>
<dbReference type="EMBL" id="DS231720">
    <property type="protein sequence ID" value="KNB16725.1"/>
    <property type="molecule type" value="Genomic_DNA"/>
</dbReference>
<evidence type="ECO:0000313" key="1">
    <source>
        <dbReference type="EMBL" id="KNB16725.1"/>
    </source>
</evidence>
<dbReference type="VEuPathDB" id="FungiDB:FOXG_21772"/>
<dbReference type="GeneID" id="28962478"/>
<reference evidence="1" key="2">
    <citation type="journal article" date="2010" name="Nature">
        <title>Comparative genomics reveals mobile pathogenicity chromosomes in Fusarium.</title>
        <authorList>
            <person name="Ma L.J."/>
            <person name="van der Does H.C."/>
            <person name="Borkovich K.A."/>
            <person name="Coleman J.J."/>
            <person name="Daboussi M.J."/>
            <person name="Di Pietro A."/>
            <person name="Dufresne M."/>
            <person name="Freitag M."/>
            <person name="Grabherr M."/>
            <person name="Henrissat B."/>
            <person name="Houterman P.M."/>
            <person name="Kang S."/>
            <person name="Shim W.B."/>
            <person name="Woloshuk C."/>
            <person name="Xie X."/>
            <person name="Xu J.R."/>
            <person name="Antoniw J."/>
            <person name="Baker S.E."/>
            <person name="Bluhm B.H."/>
            <person name="Breakspear A."/>
            <person name="Brown D.W."/>
            <person name="Butchko R.A."/>
            <person name="Chapman S."/>
            <person name="Coulson R."/>
            <person name="Coutinho P.M."/>
            <person name="Danchin E.G."/>
            <person name="Diener A."/>
            <person name="Gale L.R."/>
            <person name="Gardiner D.M."/>
            <person name="Goff S."/>
            <person name="Hammond-Kosack K.E."/>
            <person name="Hilburn K."/>
            <person name="Hua-Van A."/>
            <person name="Jonkers W."/>
            <person name="Kazan K."/>
            <person name="Kodira C.D."/>
            <person name="Koehrsen M."/>
            <person name="Kumar L."/>
            <person name="Lee Y.H."/>
            <person name="Li L."/>
            <person name="Manners J.M."/>
            <person name="Miranda-Saavedra D."/>
            <person name="Mukherjee M."/>
            <person name="Park G."/>
            <person name="Park J."/>
            <person name="Park S.Y."/>
            <person name="Proctor R.H."/>
            <person name="Regev A."/>
            <person name="Ruiz-Roldan M.C."/>
            <person name="Sain D."/>
            <person name="Sakthikumar S."/>
            <person name="Sykes S."/>
            <person name="Schwartz D.C."/>
            <person name="Turgeon B.G."/>
            <person name="Wapinski I."/>
            <person name="Yoder O."/>
            <person name="Young S."/>
            <person name="Zeng Q."/>
            <person name="Zhou S."/>
            <person name="Galagan J."/>
            <person name="Cuomo C.A."/>
            <person name="Kistler H.C."/>
            <person name="Rep M."/>
        </authorList>
    </citation>
    <scope>NUCLEOTIDE SEQUENCE [LARGE SCALE GENOMIC DNA]</scope>
    <source>
        <strain evidence="1">4287</strain>
    </source>
</reference>
<organism evidence="1 2">
    <name type="scientific">Fusarium oxysporum f. sp. lycopersici (strain 4287 / CBS 123668 / FGSC 9935 / NRRL 34936)</name>
    <name type="common">Fusarium vascular wilt of tomato</name>
    <dbReference type="NCBI Taxonomy" id="426428"/>
    <lineage>
        <taxon>Eukaryota</taxon>
        <taxon>Fungi</taxon>
        <taxon>Dikarya</taxon>
        <taxon>Ascomycota</taxon>
        <taxon>Pezizomycotina</taxon>
        <taxon>Sordariomycetes</taxon>
        <taxon>Hypocreomycetidae</taxon>
        <taxon>Hypocreales</taxon>
        <taxon>Nectriaceae</taxon>
        <taxon>Fusarium</taxon>
        <taxon>Fusarium oxysporum species complex</taxon>
    </lineage>
</organism>
<gene>
    <name evidence="1" type="ORF">FOXG_21772</name>
</gene>
<dbReference type="RefSeq" id="XP_018254770.1">
    <property type="nucleotide sequence ID" value="XM_018402130.1"/>
</dbReference>
<proteinExistence type="predicted"/>
<sequence length="107" mass="12186">MRSSSCHLLTERLKDILCLKWANHCLILPVNYRGQNLSRVINAHGEAPAGLPQRRRWGLSVLLLVWPSRLRRMGLKTSATNGVINLVQLSHRQYGMHSIARVSLGWH</sequence>